<dbReference type="EMBL" id="REGN01003933">
    <property type="protein sequence ID" value="RNA19992.1"/>
    <property type="molecule type" value="Genomic_DNA"/>
</dbReference>
<feature type="region of interest" description="Disordered" evidence="1">
    <location>
        <begin position="158"/>
        <end position="178"/>
    </location>
</feature>
<dbReference type="Proteomes" id="UP000276133">
    <property type="component" value="Unassembled WGS sequence"/>
</dbReference>
<reference evidence="2 3" key="1">
    <citation type="journal article" date="2018" name="Sci. Rep.">
        <title>Genomic signatures of local adaptation to the degree of environmental predictability in rotifers.</title>
        <authorList>
            <person name="Franch-Gras L."/>
            <person name="Hahn C."/>
            <person name="Garcia-Roger E.M."/>
            <person name="Carmona M.J."/>
            <person name="Serra M."/>
            <person name="Gomez A."/>
        </authorList>
    </citation>
    <scope>NUCLEOTIDE SEQUENCE [LARGE SCALE GENOMIC DNA]</scope>
    <source>
        <strain evidence="2">HYR1</strain>
    </source>
</reference>
<dbReference type="AlphaFoldDB" id="A0A3M7R8Q9"/>
<evidence type="ECO:0000256" key="1">
    <source>
        <dbReference type="SAM" id="MobiDB-lite"/>
    </source>
</evidence>
<keyword evidence="3" id="KW-1185">Reference proteome</keyword>
<dbReference type="InterPro" id="IPR011989">
    <property type="entry name" value="ARM-like"/>
</dbReference>
<protein>
    <submittedName>
        <fullName evidence="2">HEAT repeat-containing 4-like</fullName>
    </submittedName>
</protein>
<evidence type="ECO:0000313" key="3">
    <source>
        <dbReference type="Proteomes" id="UP000276133"/>
    </source>
</evidence>
<gene>
    <name evidence="2" type="ORF">BpHYR1_028100</name>
</gene>
<proteinExistence type="predicted"/>
<organism evidence="2 3">
    <name type="scientific">Brachionus plicatilis</name>
    <name type="common">Marine rotifer</name>
    <name type="synonym">Brachionus muelleri</name>
    <dbReference type="NCBI Taxonomy" id="10195"/>
    <lineage>
        <taxon>Eukaryota</taxon>
        <taxon>Metazoa</taxon>
        <taxon>Spiralia</taxon>
        <taxon>Gnathifera</taxon>
        <taxon>Rotifera</taxon>
        <taxon>Eurotatoria</taxon>
        <taxon>Monogononta</taxon>
        <taxon>Pseudotrocha</taxon>
        <taxon>Ploima</taxon>
        <taxon>Brachionidae</taxon>
        <taxon>Brachionus</taxon>
    </lineage>
</organism>
<dbReference type="Gene3D" id="1.25.10.10">
    <property type="entry name" value="Leucine-rich Repeat Variant"/>
    <property type="match status" value="1"/>
</dbReference>
<accession>A0A3M7R8Q9</accession>
<sequence>MNFRVSRTVLKKKCPQKIIQELWPFLTLGLIGVYNESIRNALIWALQFESDPITRTEACHSTILLINQKDQQLVEILLDRHLVEEDSMVRNEIMDALIHLGYDPKSELPLVTKIKNDVKKLNDKNEIISKILEIEKEREFEFEKKRLIWDENEKGETKADSSREKLSQSSSDSFGPFEPRLIEKSAKKNLSKKSKRPNETSFLSRLVQQEAKEVTSSRNSFNLDFFIDEFTAEIAKNVIYKAKIIINFFSSLIFFNENNLKSKNNLSLT</sequence>
<evidence type="ECO:0000313" key="2">
    <source>
        <dbReference type="EMBL" id="RNA19992.1"/>
    </source>
</evidence>
<name>A0A3M7R8Q9_BRAPC</name>
<comment type="caution">
    <text evidence="2">The sequence shown here is derived from an EMBL/GenBank/DDBJ whole genome shotgun (WGS) entry which is preliminary data.</text>
</comment>